<proteinExistence type="predicted"/>
<evidence type="ECO:0000313" key="1">
    <source>
        <dbReference type="EMBL" id="ETW95996.1"/>
    </source>
</evidence>
<dbReference type="AlphaFoldDB" id="W4LF80"/>
<reference evidence="1 2" key="1">
    <citation type="journal article" date="2014" name="Nature">
        <title>An environmental bacterial taxon with a large and distinct metabolic repertoire.</title>
        <authorList>
            <person name="Wilson M.C."/>
            <person name="Mori T."/>
            <person name="Ruckert C."/>
            <person name="Uria A.R."/>
            <person name="Helf M.J."/>
            <person name="Takada K."/>
            <person name="Gernert C."/>
            <person name="Steffens U.A."/>
            <person name="Heycke N."/>
            <person name="Schmitt S."/>
            <person name="Rinke C."/>
            <person name="Helfrich E.J."/>
            <person name="Brachmann A.O."/>
            <person name="Gurgui C."/>
            <person name="Wakimoto T."/>
            <person name="Kracht M."/>
            <person name="Crusemann M."/>
            <person name="Hentschel U."/>
            <person name="Abe I."/>
            <person name="Matsunaga S."/>
            <person name="Kalinowski J."/>
            <person name="Takeyama H."/>
            <person name="Piel J."/>
        </authorList>
    </citation>
    <scope>NUCLEOTIDE SEQUENCE [LARGE SCALE GENOMIC DNA]</scope>
    <source>
        <strain evidence="2">TSY1</strain>
    </source>
</reference>
<dbReference type="EMBL" id="AZHW01000847">
    <property type="protein sequence ID" value="ETW95996.1"/>
    <property type="molecule type" value="Genomic_DNA"/>
</dbReference>
<sequence length="565" mass="64980">MDFPLNEEVQHAFQLAFCLHPDRQIAIRITQYAILEFLPAMKQHQTRRPRAQKRDPYKVKLSDTGLIYQSVFWASEKWELDQEQSTQEIPDNTYRPTLNDMLVRYIKPLIYTTFDRDVYYLAFGLGCHLYQYNTRQIHNLMVFHVSSDNIRRVNKRILERIQHRFPQLAIDQKAPRGERKVLMRPPLEQEFAFTSDTLETLAPWWTPHFPKERSITNFFNVPPEKDDVHLAEEQKHALIDASCAGLERLIYEYTQHGINTMHFEKPQDQLGIPEFFDDDFNPSDPEDRFNPDPLSLDTVTAMKTGFELHQGRRRAHRSSSLQVYIDHQFQGSWDASHAEGLSISIPDFASFIEIYAEDQEGEFLLAIFPVDDLVELPQHEVWRLTCEGGQTIALTMMAKQVKMSNDDEACVVHLAYRPAPQSLLSRWRQAGAAWLDAAAEWLRPYFTPQWVPVCATALMLVLLASNTWLGLHQLRPGDESRLRGEPGAVRGTGSSALNVELVLQPESSAIEIYNLLQQIEGQIVSGPSQSGGYTVEVHVSKEQLEQLLKAHFEVVEAFEIVTPLP</sequence>
<comment type="caution">
    <text evidence="1">The sequence shown here is derived from an EMBL/GenBank/DDBJ whole genome shotgun (WGS) entry which is preliminary data.</text>
</comment>
<name>W4LF80_ENTF1</name>
<evidence type="ECO:0000313" key="2">
    <source>
        <dbReference type="Proteomes" id="UP000019141"/>
    </source>
</evidence>
<dbReference type="Proteomes" id="UP000019141">
    <property type="component" value="Unassembled WGS sequence"/>
</dbReference>
<dbReference type="HOGENOM" id="CLU_482079_0_0_7"/>
<keyword evidence="2" id="KW-1185">Reference proteome</keyword>
<organism evidence="1 2">
    <name type="scientific">Entotheonella factor</name>
    <dbReference type="NCBI Taxonomy" id="1429438"/>
    <lineage>
        <taxon>Bacteria</taxon>
        <taxon>Pseudomonadati</taxon>
        <taxon>Nitrospinota/Tectimicrobiota group</taxon>
        <taxon>Candidatus Tectimicrobiota</taxon>
        <taxon>Candidatus Entotheonellia</taxon>
        <taxon>Candidatus Entotheonellales</taxon>
        <taxon>Candidatus Entotheonellaceae</taxon>
        <taxon>Candidatus Entotheonella</taxon>
    </lineage>
</organism>
<gene>
    <name evidence="1" type="ORF">ETSY1_28360</name>
</gene>
<protein>
    <submittedName>
        <fullName evidence="1">Uncharacterized protein</fullName>
    </submittedName>
</protein>
<accession>W4LF80</accession>